<dbReference type="AlphaFoldDB" id="A0AAU8MXX5"/>
<dbReference type="EMBL" id="CP159989">
    <property type="protein sequence ID" value="XCP81838.1"/>
    <property type="molecule type" value="Genomic_DNA"/>
</dbReference>
<gene>
    <name evidence="1" type="ORF">ABXS69_07495</name>
</gene>
<evidence type="ECO:0000313" key="1">
    <source>
        <dbReference type="EMBL" id="XCP81838.1"/>
    </source>
</evidence>
<protein>
    <submittedName>
        <fullName evidence="1">Uncharacterized protein</fullName>
    </submittedName>
</protein>
<proteinExistence type="predicted"/>
<dbReference type="RefSeq" id="WP_366180092.1">
    <property type="nucleotide sequence ID" value="NZ_CP159989.1"/>
</dbReference>
<organism evidence="1">
    <name type="scientific">Actinomyces timonensis</name>
    <dbReference type="NCBI Taxonomy" id="1288391"/>
    <lineage>
        <taxon>Bacteria</taxon>
        <taxon>Bacillati</taxon>
        <taxon>Actinomycetota</taxon>
        <taxon>Actinomycetes</taxon>
        <taxon>Actinomycetales</taxon>
        <taxon>Actinomycetaceae</taxon>
        <taxon>Actinomyces</taxon>
    </lineage>
</organism>
<name>A0AAU8MXX5_9ACTO</name>
<accession>A0AAU8MXX5</accession>
<reference evidence="1" key="1">
    <citation type="submission" date="2024-05" db="EMBL/GenBank/DDBJ databases">
        <title>Draft genome assemblies of 36 bacteria isolated from hibernating arctic ground squirrels.</title>
        <authorList>
            <person name="McKee H."/>
            <person name="Mullen L."/>
            <person name="Drown D.M."/>
            <person name="Duddleston K.N."/>
        </authorList>
    </citation>
    <scope>NUCLEOTIDE SEQUENCE</scope>
    <source>
        <strain evidence="1">AR004</strain>
    </source>
</reference>
<sequence>MRAVGGLDDEHFLHDLLAGLSCSTRRKPTASVRQVLVQSVARIRRQEEPPARRQ</sequence>